<feature type="region of interest" description="Disordered" evidence="6">
    <location>
        <begin position="1"/>
        <end position="35"/>
    </location>
</feature>
<evidence type="ECO:0000256" key="1">
    <source>
        <dbReference type="ARBA" id="ARBA00004141"/>
    </source>
</evidence>
<name>A0A653BKB3_CALMS</name>
<dbReference type="EMBL" id="CAACVG010002094">
    <property type="protein sequence ID" value="VEN36047.1"/>
    <property type="molecule type" value="Genomic_DNA"/>
</dbReference>
<protein>
    <submittedName>
        <fullName evidence="7">Uncharacterized protein</fullName>
    </submittedName>
</protein>
<reference evidence="7 8" key="1">
    <citation type="submission" date="2019-01" db="EMBL/GenBank/DDBJ databases">
        <authorList>
            <person name="Sayadi A."/>
        </authorList>
    </citation>
    <scope>NUCLEOTIDE SEQUENCE [LARGE SCALE GENOMIC DNA]</scope>
</reference>
<accession>A0A653BKB3</accession>
<keyword evidence="4 5" id="KW-0472">Membrane</keyword>
<evidence type="ECO:0000256" key="6">
    <source>
        <dbReference type="SAM" id="MobiDB-lite"/>
    </source>
</evidence>
<comment type="caution">
    <text evidence="5">Lacks conserved residue(s) required for the propagation of feature annotation.</text>
</comment>
<dbReference type="GO" id="GO:0016020">
    <property type="term" value="C:membrane"/>
    <property type="evidence" value="ECO:0007669"/>
    <property type="project" value="UniProtKB-SubCell"/>
</dbReference>
<comment type="subcellular location">
    <subcellularLocation>
        <location evidence="1">Membrane</location>
        <topology evidence="1">Multi-pass membrane protein</topology>
    </subcellularLocation>
</comment>
<organism evidence="7 8">
    <name type="scientific">Callosobruchus maculatus</name>
    <name type="common">Southern cowpea weevil</name>
    <name type="synonym">Pulse bruchid</name>
    <dbReference type="NCBI Taxonomy" id="64391"/>
    <lineage>
        <taxon>Eukaryota</taxon>
        <taxon>Metazoa</taxon>
        <taxon>Ecdysozoa</taxon>
        <taxon>Arthropoda</taxon>
        <taxon>Hexapoda</taxon>
        <taxon>Insecta</taxon>
        <taxon>Pterygota</taxon>
        <taxon>Neoptera</taxon>
        <taxon>Endopterygota</taxon>
        <taxon>Coleoptera</taxon>
        <taxon>Polyphaga</taxon>
        <taxon>Cucujiformia</taxon>
        <taxon>Chrysomeloidea</taxon>
        <taxon>Chrysomelidae</taxon>
        <taxon>Bruchinae</taxon>
        <taxon>Bruchini</taxon>
        <taxon>Callosobruchus</taxon>
    </lineage>
</organism>
<feature type="transmembrane region" description="Helical" evidence="5">
    <location>
        <begin position="203"/>
        <end position="222"/>
    </location>
</feature>
<evidence type="ECO:0000256" key="5">
    <source>
        <dbReference type="RuleBase" id="RU004379"/>
    </source>
</evidence>
<dbReference type="Proteomes" id="UP000410492">
    <property type="component" value="Unassembled WGS sequence"/>
</dbReference>
<feature type="compositionally biased region" description="Polar residues" evidence="6">
    <location>
        <begin position="124"/>
        <end position="134"/>
    </location>
</feature>
<evidence type="ECO:0000256" key="3">
    <source>
        <dbReference type="ARBA" id="ARBA00022989"/>
    </source>
</evidence>
<dbReference type="OrthoDB" id="6748507at2759"/>
<evidence type="ECO:0000313" key="8">
    <source>
        <dbReference type="Proteomes" id="UP000410492"/>
    </source>
</evidence>
<proteinExistence type="inferred from homology"/>
<sequence>MSEKDSGSQLPKTSSSSSRRVDRSEDLPSTSGIKAEFSIKITIAPEDNKSLQSLDDLENMLRQKSEAEDEGSFVTVPSFTKEIATSVEPGMIQIGTKRHQSVAAVPVVVENVPPPPYYSSPQSRMENNTSSAGPQTAPVGGSPPPYTPYVAPRINSFNNVKMRNQYILKVFLILAVQLLITVGFIALIIFDNRKRKFMLKNEFLYYMALIATLGVYIFLVCCPQVRRTTPINFICLGFLLHIQKLIFLSNPFKVMLLIIPDFWSILCRSLYIMLF</sequence>
<keyword evidence="8" id="KW-1185">Reference proteome</keyword>
<evidence type="ECO:0000256" key="2">
    <source>
        <dbReference type="ARBA" id="ARBA00022692"/>
    </source>
</evidence>
<feature type="compositionally biased region" description="Low complexity" evidence="6">
    <location>
        <begin position="7"/>
        <end position="18"/>
    </location>
</feature>
<dbReference type="PANTHER" id="PTHR23291">
    <property type="entry name" value="BAX INHIBITOR-RELATED"/>
    <property type="match status" value="1"/>
</dbReference>
<dbReference type="PANTHER" id="PTHR23291:SF127">
    <property type="entry name" value="PROTEIN LIFEGUARD 1-LIKE"/>
    <property type="match status" value="1"/>
</dbReference>
<dbReference type="InterPro" id="IPR006214">
    <property type="entry name" value="Bax_inhibitor_1-related"/>
</dbReference>
<comment type="similarity">
    <text evidence="5">Belongs to the BI1 family.</text>
</comment>
<dbReference type="GO" id="GO:2001234">
    <property type="term" value="P:negative regulation of apoptotic signaling pathway"/>
    <property type="evidence" value="ECO:0007669"/>
    <property type="project" value="TreeGrafter"/>
</dbReference>
<keyword evidence="2 5" id="KW-0812">Transmembrane</keyword>
<keyword evidence="3 5" id="KW-1133">Transmembrane helix</keyword>
<evidence type="ECO:0000313" key="7">
    <source>
        <dbReference type="EMBL" id="VEN36047.1"/>
    </source>
</evidence>
<dbReference type="AlphaFoldDB" id="A0A653BKB3"/>
<evidence type="ECO:0000256" key="4">
    <source>
        <dbReference type="ARBA" id="ARBA00023136"/>
    </source>
</evidence>
<gene>
    <name evidence="7" type="ORF">CALMAC_LOCUS1773</name>
</gene>
<dbReference type="GO" id="GO:0005783">
    <property type="term" value="C:endoplasmic reticulum"/>
    <property type="evidence" value="ECO:0007669"/>
    <property type="project" value="TreeGrafter"/>
</dbReference>
<feature type="region of interest" description="Disordered" evidence="6">
    <location>
        <begin position="116"/>
        <end position="142"/>
    </location>
</feature>
<feature type="transmembrane region" description="Helical" evidence="5">
    <location>
        <begin position="254"/>
        <end position="274"/>
    </location>
</feature>
<feature type="transmembrane region" description="Helical" evidence="5">
    <location>
        <begin position="166"/>
        <end position="191"/>
    </location>
</feature>
<dbReference type="GO" id="GO:0005794">
    <property type="term" value="C:Golgi apparatus"/>
    <property type="evidence" value="ECO:0007669"/>
    <property type="project" value="TreeGrafter"/>
</dbReference>